<evidence type="ECO:0000256" key="4">
    <source>
        <dbReference type="ARBA" id="ARBA00022605"/>
    </source>
</evidence>
<dbReference type="GO" id="GO:0009073">
    <property type="term" value="P:aromatic amino acid family biosynthetic process"/>
    <property type="evidence" value="ECO:0007669"/>
    <property type="project" value="UniProtKB-KW"/>
</dbReference>
<dbReference type="GO" id="GO:0008652">
    <property type="term" value="P:amino acid biosynthetic process"/>
    <property type="evidence" value="ECO:0007669"/>
    <property type="project" value="UniProtKB-KW"/>
</dbReference>
<evidence type="ECO:0000256" key="5">
    <source>
        <dbReference type="ARBA" id="ARBA00022679"/>
    </source>
</evidence>
<keyword evidence="4 8" id="KW-0028">Amino-acid biosynthesis</keyword>
<evidence type="ECO:0000313" key="10">
    <source>
        <dbReference type="EMBL" id="QSW37943.1"/>
    </source>
</evidence>
<evidence type="ECO:0000256" key="6">
    <source>
        <dbReference type="ARBA" id="ARBA00023141"/>
    </source>
</evidence>
<dbReference type="SUPFAM" id="SSF51569">
    <property type="entry name" value="Aldolase"/>
    <property type="match status" value="1"/>
</dbReference>
<dbReference type="InterPro" id="IPR006218">
    <property type="entry name" value="DAHP1/KDSA"/>
</dbReference>
<dbReference type="NCBIfam" id="TIGR00034">
    <property type="entry name" value="aroFGH"/>
    <property type="match status" value="1"/>
</dbReference>
<evidence type="ECO:0000313" key="11">
    <source>
        <dbReference type="Proteomes" id="UP000663347"/>
    </source>
</evidence>
<comment type="catalytic activity">
    <reaction evidence="7 8">
        <text>D-erythrose 4-phosphate + phosphoenolpyruvate + H2O = 7-phospho-2-dehydro-3-deoxy-D-arabino-heptonate + phosphate</text>
        <dbReference type="Rhea" id="RHEA:14717"/>
        <dbReference type="ChEBI" id="CHEBI:15377"/>
        <dbReference type="ChEBI" id="CHEBI:16897"/>
        <dbReference type="ChEBI" id="CHEBI:43474"/>
        <dbReference type="ChEBI" id="CHEBI:58394"/>
        <dbReference type="ChEBI" id="CHEBI:58702"/>
        <dbReference type="EC" id="2.5.1.54"/>
    </reaction>
</comment>
<protein>
    <recommendedName>
        <fullName evidence="8">Phospho-2-dehydro-3-deoxyheptonate aldolase</fullName>
        <ecNumber evidence="8">2.5.1.54</ecNumber>
    </recommendedName>
</protein>
<evidence type="ECO:0000256" key="8">
    <source>
        <dbReference type="PIRNR" id="PIRNR001361"/>
    </source>
</evidence>
<gene>
    <name evidence="10" type="ORF">JSR06_00585</name>
</gene>
<evidence type="ECO:0000256" key="7">
    <source>
        <dbReference type="ARBA" id="ARBA00047508"/>
    </source>
</evidence>
<dbReference type="InterPro" id="IPR013785">
    <property type="entry name" value="Aldolase_TIM"/>
</dbReference>
<keyword evidence="5 8" id="KW-0808">Transferase</keyword>
<comment type="pathway">
    <text evidence="2 8">Metabolic intermediate biosynthesis; chorismate biosynthesis; chorismate from D-erythrose 4-phosphate and phosphoenolpyruvate: step 1/7.</text>
</comment>
<comment type="function">
    <text evidence="1 8">Stereospecific condensation of phosphoenolpyruvate (PEP) and D-erythrose-4-phosphate (E4P) giving rise to 3-deoxy-D-arabino-heptulosonate-7-phosphate (DAHP).</text>
</comment>
<feature type="domain" description="DAHP synthetase I/KDSA" evidence="9">
    <location>
        <begin position="17"/>
        <end position="282"/>
    </location>
</feature>
<dbReference type="Gene3D" id="3.20.20.70">
    <property type="entry name" value="Aldolase class I"/>
    <property type="match status" value="1"/>
</dbReference>
<dbReference type="EC" id="2.5.1.54" evidence="8"/>
<dbReference type="Pfam" id="PF00793">
    <property type="entry name" value="DAHP_synth_1"/>
    <property type="match status" value="1"/>
</dbReference>
<dbReference type="InterPro" id="IPR006219">
    <property type="entry name" value="DAHP_synth_1"/>
</dbReference>
<dbReference type="PANTHER" id="PTHR21225:SF12">
    <property type="entry name" value="PHOSPHO-2-DEHYDRO-3-DEOXYHEPTONATE ALDOLASE, TYROSINE-INHIBITED"/>
    <property type="match status" value="1"/>
</dbReference>
<sequence>MFKLSKFVRKSRNKVISVLKGNLNKLIVVIGPCSIHSYRSAVAYCNAISNFSKEFSNLVLIMRVYLEKPRTTTGWKGIIYDPNINGSFSINRGISKSIKILKYISRNNIPIATEFLNTLLSAYTSKYITIGAIGARNCESQIHREMSSHLMLPIGFKNDLNCNILGALNSILSCSKPTFCFYLNKNRNVHYNNYNVNKNCFIILRGGAKETNFDEVSINLCILKMSSMSIFNGVFIDFSHGNSSKNHRNQIFVSKQVCKQIPNNNRIVGIMIESHINEGSIDPSFGKISPFISITDSCISITDSYKMLKNLNSSINKRKPVISI</sequence>
<proteinExistence type="inferred from homology"/>
<evidence type="ECO:0000256" key="3">
    <source>
        <dbReference type="ARBA" id="ARBA00007985"/>
    </source>
</evidence>
<dbReference type="GO" id="GO:0003849">
    <property type="term" value="F:3-deoxy-7-phosphoheptulonate synthase activity"/>
    <property type="evidence" value="ECO:0007669"/>
    <property type="project" value="UniProtKB-EC"/>
</dbReference>
<comment type="similarity">
    <text evidence="3 8">Belongs to the class-I DAHP synthase family.</text>
</comment>
<dbReference type="EMBL" id="CP071412">
    <property type="protein sequence ID" value="QSW37943.1"/>
    <property type="molecule type" value="Genomic_DNA"/>
</dbReference>
<dbReference type="PANTHER" id="PTHR21225">
    <property type="entry name" value="PHOSPHO-2-DEHYDRO-3-DEOXYHEPTONATE ALDOLASE DAHP SYNTHETASE"/>
    <property type="match status" value="1"/>
</dbReference>
<dbReference type="GO" id="GO:0005737">
    <property type="term" value="C:cytoplasm"/>
    <property type="evidence" value="ECO:0007669"/>
    <property type="project" value="TreeGrafter"/>
</dbReference>
<evidence type="ECO:0000256" key="1">
    <source>
        <dbReference type="ARBA" id="ARBA00003726"/>
    </source>
</evidence>
<dbReference type="AlphaFoldDB" id="A0A975AEN2"/>
<evidence type="ECO:0000256" key="2">
    <source>
        <dbReference type="ARBA" id="ARBA00004688"/>
    </source>
</evidence>
<reference evidence="10" key="1">
    <citation type="submission" date="2021-02" db="EMBL/GenBank/DDBJ databases">
        <authorList>
            <person name="Franco D."/>
        </authorList>
    </citation>
    <scope>NUCLEOTIDE SEQUENCE</scope>
    <source>
        <strain evidence="10">RANSCY</strain>
    </source>
</reference>
<evidence type="ECO:0000259" key="9">
    <source>
        <dbReference type="Pfam" id="PF00793"/>
    </source>
</evidence>
<reference evidence="10" key="2">
    <citation type="submission" date="2021-03" db="EMBL/GenBank/DDBJ databases">
        <title>Alternative transmission patterns in independently acquired nutritional co-symbionts of Dictyopharidae planthoppers.</title>
        <authorList>
            <person name="Michalik A."/>
            <person name="Lukasik P."/>
        </authorList>
    </citation>
    <scope>NUCLEOTIDE SEQUENCE</scope>
    <source>
        <strain evidence="10">RANSCY</strain>
    </source>
</reference>
<dbReference type="PIRSF" id="PIRSF001361">
    <property type="entry name" value="DAHP_synthase"/>
    <property type="match status" value="1"/>
</dbReference>
<organism evidence="10 11">
    <name type="scientific">Candidatus Vidania fulgoroideorum</name>
    <dbReference type="NCBI Taxonomy" id="881286"/>
    <lineage>
        <taxon>Bacteria</taxon>
        <taxon>Pseudomonadati</taxon>
        <taxon>Pseudomonadota</taxon>
        <taxon>Betaproteobacteria</taxon>
        <taxon>Candidatus Vidania</taxon>
    </lineage>
</organism>
<keyword evidence="6 8" id="KW-0057">Aromatic amino acid biosynthesis</keyword>
<dbReference type="Proteomes" id="UP000663347">
    <property type="component" value="Chromosome"/>
</dbReference>
<name>A0A975AEN2_9PROT</name>
<accession>A0A975AEN2</accession>